<reference evidence="1 2" key="1">
    <citation type="journal article" date="2007" name="PLoS Genet.">
        <title>Patterns and implications of gene gain and loss in the evolution of Prochlorococcus.</title>
        <authorList>
            <person name="Kettler G.C."/>
            <person name="Martiny A.C."/>
            <person name="Huang K."/>
            <person name="Zucker J."/>
            <person name="Coleman M.L."/>
            <person name="Rodrigue S."/>
            <person name="Chen F."/>
            <person name="Lapidus A."/>
            <person name="Ferriera S."/>
            <person name="Johnson J."/>
            <person name="Steglich C."/>
            <person name="Church G.M."/>
            <person name="Richardson P."/>
            <person name="Chisholm S.W."/>
        </authorList>
    </citation>
    <scope>NUCLEOTIDE SEQUENCE [LARGE SCALE GENOMIC DNA]</scope>
    <source>
        <strain evidence="2">MIT 9211</strain>
    </source>
</reference>
<dbReference type="EMBL" id="CP000878">
    <property type="protein sequence ID" value="ABX09654.1"/>
    <property type="molecule type" value="Genomic_DNA"/>
</dbReference>
<keyword evidence="2" id="KW-1185">Reference proteome</keyword>
<sequence>MRLCASGVDLKLLQDEIEKAPLASVHIKRHYEQFPAYRPAAANPRLLCRSNKSWHRC</sequence>
<organism evidence="1 2">
    <name type="scientific">Prochlorococcus marinus (strain MIT 9211)</name>
    <dbReference type="NCBI Taxonomy" id="93059"/>
    <lineage>
        <taxon>Bacteria</taxon>
        <taxon>Bacillati</taxon>
        <taxon>Cyanobacteriota</taxon>
        <taxon>Cyanophyceae</taxon>
        <taxon>Synechococcales</taxon>
        <taxon>Prochlorococcaceae</taxon>
        <taxon>Prochlorococcus</taxon>
    </lineage>
</organism>
<name>A9BCU2_PROM4</name>
<dbReference type="STRING" id="93059.P9211_17231"/>
<dbReference type="KEGG" id="pmj:P9211_17231"/>
<protein>
    <submittedName>
        <fullName evidence="1">Uncharacterized protein</fullName>
    </submittedName>
</protein>
<accession>A9BCU2</accession>
<evidence type="ECO:0000313" key="1">
    <source>
        <dbReference type="EMBL" id="ABX09654.1"/>
    </source>
</evidence>
<evidence type="ECO:0000313" key="2">
    <source>
        <dbReference type="Proteomes" id="UP000000788"/>
    </source>
</evidence>
<gene>
    <name evidence="1" type="ordered locus">P9211_17231</name>
</gene>
<proteinExistence type="predicted"/>
<dbReference type="Proteomes" id="UP000000788">
    <property type="component" value="Chromosome"/>
</dbReference>
<dbReference type="AlphaFoldDB" id="A9BCU2"/>
<dbReference type="HOGENOM" id="CLU_2993104_0_0_3"/>